<evidence type="ECO:0000313" key="4">
    <source>
        <dbReference type="Proteomes" id="UP001500957"/>
    </source>
</evidence>
<evidence type="ECO:0000313" key="3">
    <source>
        <dbReference type="EMBL" id="GAA0612047.1"/>
    </source>
</evidence>
<proteinExistence type="predicted"/>
<gene>
    <name evidence="3" type="ORF">GCM10009547_12600</name>
</gene>
<dbReference type="Pfam" id="PF07859">
    <property type="entry name" value="Abhydrolase_3"/>
    <property type="match status" value="1"/>
</dbReference>
<dbReference type="Gene3D" id="3.40.50.1820">
    <property type="entry name" value="alpha/beta hydrolase"/>
    <property type="match status" value="1"/>
</dbReference>
<dbReference type="PANTHER" id="PTHR48081">
    <property type="entry name" value="AB HYDROLASE SUPERFAMILY PROTEIN C4A8.06C"/>
    <property type="match status" value="1"/>
</dbReference>
<dbReference type="SUPFAM" id="SSF53474">
    <property type="entry name" value="alpha/beta-Hydrolases"/>
    <property type="match status" value="1"/>
</dbReference>
<name>A0ABN1GI78_9ACTN</name>
<reference evidence="3 4" key="1">
    <citation type="journal article" date="2019" name="Int. J. Syst. Evol. Microbiol.">
        <title>The Global Catalogue of Microorganisms (GCM) 10K type strain sequencing project: providing services to taxonomists for standard genome sequencing and annotation.</title>
        <authorList>
            <consortium name="The Broad Institute Genomics Platform"/>
            <consortium name="The Broad Institute Genome Sequencing Center for Infectious Disease"/>
            <person name="Wu L."/>
            <person name="Ma J."/>
        </authorList>
    </citation>
    <scope>NUCLEOTIDE SEQUENCE [LARGE SCALE GENOMIC DNA]</scope>
    <source>
        <strain evidence="3 4">JCM 10671</strain>
    </source>
</reference>
<dbReference type="Proteomes" id="UP001500957">
    <property type="component" value="Unassembled WGS sequence"/>
</dbReference>
<dbReference type="GO" id="GO:0016787">
    <property type="term" value="F:hydrolase activity"/>
    <property type="evidence" value="ECO:0007669"/>
    <property type="project" value="UniProtKB-KW"/>
</dbReference>
<organism evidence="3 4">
    <name type="scientific">Sporichthya brevicatena</name>
    <dbReference type="NCBI Taxonomy" id="171442"/>
    <lineage>
        <taxon>Bacteria</taxon>
        <taxon>Bacillati</taxon>
        <taxon>Actinomycetota</taxon>
        <taxon>Actinomycetes</taxon>
        <taxon>Sporichthyales</taxon>
        <taxon>Sporichthyaceae</taxon>
        <taxon>Sporichthya</taxon>
    </lineage>
</organism>
<dbReference type="RefSeq" id="WP_344602759.1">
    <property type="nucleotide sequence ID" value="NZ_BAAAHE010000008.1"/>
</dbReference>
<evidence type="ECO:0000259" key="2">
    <source>
        <dbReference type="Pfam" id="PF07859"/>
    </source>
</evidence>
<comment type="caution">
    <text evidence="3">The sequence shown here is derived from an EMBL/GenBank/DDBJ whole genome shotgun (WGS) entry which is preliminary data.</text>
</comment>
<dbReference type="InterPro" id="IPR050300">
    <property type="entry name" value="GDXG_lipolytic_enzyme"/>
</dbReference>
<keyword evidence="4" id="KW-1185">Reference proteome</keyword>
<feature type="domain" description="Alpha/beta hydrolase fold-3" evidence="2">
    <location>
        <begin position="73"/>
        <end position="277"/>
    </location>
</feature>
<keyword evidence="1 3" id="KW-0378">Hydrolase</keyword>
<evidence type="ECO:0000256" key="1">
    <source>
        <dbReference type="ARBA" id="ARBA00022801"/>
    </source>
</evidence>
<accession>A0ABN1GI78</accession>
<dbReference type="InterPro" id="IPR029058">
    <property type="entry name" value="AB_hydrolase_fold"/>
</dbReference>
<dbReference type="PANTHER" id="PTHR48081:SF8">
    <property type="entry name" value="ALPHA_BETA HYDROLASE FOLD-3 DOMAIN-CONTAINING PROTEIN-RELATED"/>
    <property type="match status" value="1"/>
</dbReference>
<protein>
    <submittedName>
        <fullName evidence="3">Alpha/beta hydrolase</fullName>
    </submittedName>
</protein>
<dbReference type="EMBL" id="BAAAHE010000008">
    <property type="protein sequence ID" value="GAA0612047.1"/>
    <property type="molecule type" value="Genomic_DNA"/>
</dbReference>
<sequence length="305" mass="32320">MDREFAALLESLPSMDLADVPALRALLARRPPRELTSRPNLDIRHLTVPGRDGPPVPIRLYVPRDRGHASPGLVYCHGGGFVVGNLDSDHERCVRLAAEAGVVVVSPDYRLAPEHRYPAALDDCTAALTWLDASAADLAVDRSRLALGGTSAGGALAAGVALRARDDQGPELALLLLACPVTDSNLAGASIREFWNSPGWNGASTMRMWAHYLPTDATPVTYAAPALAASLSGLPPTEIVVADLDPLRDEGLLLGRRLAAEGVSVTVHQFADVPHGFDTLLPRAETSMRSVATQVRALSALATRT</sequence>
<dbReference type="InterPro" id="IPR013094">
    <property type="entry name" value="AB_hydrolase_3"/>
</dbReference>